<keyword evidence="1" id="KW-0472">Membrane</keyword>
<evidence type="ECO:0000256" key="1">
    <source>
        <dbReference type="SAM" id="Phobius"/>
    </source>
</evidence>
<feature type="transmembrane region" description="Helical" evidence="1">
    <location>
        <begin position="172"/>
        <end position="192"/>
    </location>
</feature>
<proteinExistence type="predicted"/>
<keyword evidence="1" id="KW-1133">Transmembrane helix</keyword>
<keyword evidence="1" id="KW-0812">Transmembrane</keyword>
<sequence>VNSIKQHVRSQSHCKHKAIYRSELEQSSKSEILSKTNDENVGNSFEVLKEALWNYKIPPIMMQNKRFMTIQCKHFYCTLCTKFMSSTSNNAESIKLHLLKHFKSKSHKILFDKSACANSNEYIKINVEEQGDKNTPLVQCYIEVTDNQRLPFRNANNLVKFFKIEKNIKSKILLLILFILLLTILLVNILIISQNG</sequence>
<dbReference type="AlphaFoldDB" id="A0A1B6CQQ3"/>
<accession>A0A1B6CQQ3</accession>
<gene>
    <name evidence="2" type="ORF">g.11807</name>
</gene>
<feature type="non-terminal residue" evidence="2">
    <location>
        <position position="1"/>
    </location>
</feature>
<protein>
    <submittedName>
        <fullName evidence="2">Uncharacterized protein</fullName>
    </submittedName>
</protein>
<reference evidence="2" key="1">
    <citation type="submission" date="2015-12" db="EMBL/GenBank/DDBJ databases">
        <title>De novo transcriptome assembly of four potential Pierce s Disease insect vectors from Arizona vineyards.</title>
        <authorList>
            <person name="Tassone E.E."/>
        </authorList>
    </citation>
    <scope>NUCLEOTIDE SEQUENCE</scope>
</reference>
<organism evidence="2">
    <name type="scientific">Clastoptera arizonana</name>
    <name type="common">Arizona spittle bug</name>
    <dbReference type="NCBI Taxonomy" id="38151"/>
    <lineage>
        <taxon>Eukaryota</taxon>
        <taxon>Metazoa</taxon>
        <taxon>Ecdysozoa</taxon>
        <taxon>Arthropoda</taxon>
        <taxon>Hexapoda</taxon>
        <taxon>Insecta</taxon>
        <taxon>Pterygota</taxon>
        <taxon>Neoptera</taxon>
        <taxon>Paraneoptera</taxon>
        <taxon>Hemiptera</taxon>
        <taxon>Auchenorrhyncha</taxon>
        <taxon>Cercopoidea</taxon>
        <taxon>Clastopteridae</taxon>
        <taxon>Clastoptera</taxon>
    </lineage>
</organism>
<dbReference type="EMBL" id="GEDC01021745">
    <property type="protein sequence ID" value="JAS15553.1"/>
    <property type="molecule type" value="Transcribed_RNA"/>
</dbReference>
<name>A0A1B6CQQ3_9HEMI</name>
<evidence type="ECO:0000313" key="2">
    <source>
        <dbReference type="EMBL" id="JAS15553.1"/>
    </source>
</evidence>